<evidence type="ECO:0000256" key="2">
    <source>
        <dbReference type="ARBA" id="ARBA00022692"/>
    </source>
</evidence>
<dbReference type="OMA" id="CCAYIRD"/>
<dbReference type="GO" id="GO:0016020">
    <property type="term" value="C:membrane"/>
    <property type="evidence" value="ECO:0007669"/>
    <property type="project" value="UniProtKB-SubCell"/>
</dbReference>
<dbReference type="PROSITE" id="PS50835">
    <property type="entry name" value="IG_LIKE"/>
    <property type="match status" value="1"/>
</dbReference>
<keyword evidence="6" id="KW-0393">Immunoglobulin domain</keyword>
<evidence type="ECO:0000256" key="7">
    <source>
        <dbReference type="SAM" id="SignalP"/>
    </source>
</evidence>
<dbReference type="SMART" id="SM00406">
    <property type="entry name" value="IGv"/>
    <property type="match status" value="1"/>
</dbReference>
<evidence type="ECO:0000256" key="1">
    <source>
        <dbReference type="ARBA" id="ARBA00004370"/>
    </source>
</evidence>
<dbReference type="Gene3D" id="2.60.40.10">
    <property type="entry name" value="Immunoglobulins"/>
    <property type="match status" value="1"/>
</dbReference>
<dbReference type="PANTHER" id="PTHR19256:SF65">
    <property type="entry name" value="T CELL RECEPTOR GAMMA CONSTANT 1-RELATED"/>
    <property type="match status" value="1"/>
</dbReference>
<reference evidence="10" key="2">
    <citation type="journal article" date="2007" name="PLoS Biol.">
        <title>Survey sequencing and comparative analysis of the elephant shark (Callorhinchus milii) genome.</title>
        <authorList>
            <person name="Venkatesh B."/>
            <person name="Kirkness E.F."/>
            <person name="Loh Y.H."/>
            <person name="Halpern A.L."/>
            <person name="Lee A.P."/>
            <person name="Johnson J."/>
            <person name="Dandona N."/>
            <person name="Viswanathan L.D."/>
            <person name="Tay A."/>
            <person name="Venter J.C."/>
            <person name="Strausberg R.L."/>
            <person name="Brenner S."/>
        </authorList>
    </citation>
    <scope>NUCLEOTIDE SEQUENCE [LARGE SCALE GENOMIC DNA]</scope>
</reference>
<reference evidence="9" key="5">
    <citation type="submission" date="2025-09" db="UniProtKB">
        <authorList>
            <consortium name="Ensembl"/>
        </authorList>
    </citation>
    <scope>IDENTIFICATION</scope>
</reference>
<evidence type="ECO:0000256" key="3">
    <source>
        <dbReference type="ARBA" id="ARBA00022989"/>
    </source>
</evidence>
<dbReference type="Proteomes" id="UP000314986">
    <property type="component" value="Unassembled WGS sequence"/>
</dbReference>
<protein>
    <recommendedName>
        <fullName evidence="8">Ig-like domain-containing protein</fullName>
    </recommendedName>
</protein>
<dbReference type="Ensembl" id="ENSCMIT00000035991.1">
    <property type="protein sequence ID" value="ENSCMIP00000035464.1"/>
    <property type="gene ID" value="ENSCMIG00000015007.1"/>
</dbReference>
<comment type="subcellular location">
    <subcellularLocation>
        <location evidence="1">Membrane</location>
    </subcellularLocation>
</comment>
<dbReference type="Pfam" id="PF07686">
    <property type="entry name" value="V-set"/>
    <property type="match status" value="1"/>
</dbReference>
<dbReference type="InterPro" id="IPR051117">
    <property type="entry name" value="TRG_var/const_region"/>
</dbReference>
<accession>A0A4W3IXU8</accession>
<dbReference type="SMART" id="SM00409">
    <property type="entry name" value="IG"/>
    <property type="match status" value="1"/>
</dbReference>
<organism evidence="9 10">
    <name type="scientific">Callorhinchus milii</name>
    <name type="common">Ghost shark</name>
    <dbReference type="NCBI Taxonomy" id="7868"/>
    <lineage>
        <taxon>Eukaryota</taxon>
        <taxon>Metazoa</taxon>
        <taxon>Chordata</taxon>
        <taxon>Craniata</taxon>
        <taxon>Vertebrata</taxon>
        <taxon>Chondrichthyes</taxon>
        <taxon>Holocephali</taxon>
        <taxon>Chimaeriformes</taxon>
        <taxon>Callorhinchidae</taxon>
        <taxon>Callorhinchus</taxon>
    </lineage>
</organism>
<dbReference type="InterPro" id="IPR013106">
    <property type="entry name" value="Ig_V-set"/>
</dbReference>
<name>A0A4W3IXU8_CALMI</name>
<reference evidence="9" key="4">
    <citation type="submission" date="2025-08" db="UniProtKB">
        <authorList>
            <consortium name="Ensembl"/>
        </authorList>
    </citation>
    <scope>IDENTIFICATION</scope>
</reference>
<dbReference type="SUPFAM" id="SSF48726">
    <property type="entry name" value="Immunoglobulin"/>
    <property type="match status" value="1"/>
</dbReference>
<feature type="chain" id="PRO_5021282917" description="Ig-like domain-containing protein" evidence="7">
    <location>
        <begin position="19"/>
        <end position="149"/>
    </location>
</feature>
<keyword evidence="7" id="KW-0732">Signal</keyword>
<dbReference type="InterPro" id="IPR003598">
    <property type="entry name" value="Ig_sub2"/>
</dbReference>
<evidence type="ECO:0000256" key="5">
    <source>
        <dbReference type="ARBA" id="ARBA00023170"/>
    </source>
</evidence>
<feature type="signal peptide" evidence="7">
    <location>
        <begin position="1"/>
        <end position="18"/>
    </location>
</feature>
<dbReference type="CDD" id="cd00099">
    <property type="entry name" value="IgV"/>
    <property type="match status" value="1"/>
</dbReference>
<proteinExistence type="predicted"/>
<dbReference type="InterPro" id="IPR007110">
    <property type="entry name" value="Ig-like_dom"/>
</dbReference>
<keyword evidence="3" id="KW-1133">Transmembrane helix</keyword>
<dbReference type="SMART" id="SM00408">
    <property type="entry name" value="IGc2"/>
    <property type="match status" value="1"/>
</dbReference>
<keyword evidence="2" id="KW-0812">Transmembrane</keyword>
<evidence type="ECO:0000313" key="10">
    <source>
        <dbReference type="Proteomes" id="UP000314986"/>
    </source>
</evidence>
<dbReference type="AlphaFoldDB" id="A0A4W3IXU8"/>
<feature type="domain" description="Ig-like" evidence="8">
    <location>
        <begin position="2"/>
        <end position="104"/>
    </location>
</feature>
<dbReference type="PANTHER" id="PTHR19256">
    <property type="entry name" value="T-CELL RECEPTOR GAMMA CHAIN"/>
    <property type="match status" value="1"/>
</dbReference>
<keyword evidence="5" id="KW-0675">Receptor</keyword>
<dbReference type="InterPro" id="IPR036179">
    <property type="entry name" value="Ig-like_dom_sf"/>
</dbReference>
<sequence length="149" mass="16904">MPLNLLFVAIGCDAFTLSQPLSMIVKSGKVATITCKKNNIDNDNVHWYRESPGKGLQWILYYHSRNKKDNSPDFLSRFSSDKSGDSCTLTIIRLTSDDSATYYCGLWHSHRPPRHTRHRTKSCLSQDHLGCSWDCVLKGRLLTAAEKTI</sequence>
<evidence type="ECO:0000259" key="8">
    <source>
        <dbReference type="PROSITE" id="PS50835"/>
    </source>
</evidence>
<evidence type="ECO:0000256" key="6">
    <source>
        <dbReference type="ARBA" id="ARBA00023319"/>
    </source>
</evidence>
<reference evidence="10" key="3">
    <citation type="journal article" date="2014" name="Nature">
        <title>Elephant shark genome provides unique insights into gnathostome evolution.</title>
        <authorList>
            <consortium name="International Elephant Shark Genome Sequencing Consortium"/>
            <person name="Venkatesh B."/>
            <person name="Lee A.P."/>
            <person name="Ravi V."/>
            <person name="Maurya A.K."/>
            <person name="Lian M.M."/>
            <person name="Swann J.B."/>
            <person name="Ohta Y."/>
            <person name="Flajnik M.F."/>
            <person name="Sutoh Y."/>
            <person name="Kasahara M."/>
            <person name="Hoon S."/>
            <person name="Gangu V."/>
            <person name="Roy S.W."/>
            <person name="Irimia M."/>
            <person name="Korzh V."/>
            <person name="Kondrychyn I."/>
            <person name="Lim Z.W."/>
            <person name="Tay B.H."/>
            <person name="Tohari S."/>
            <person name="Kong K.W."/>
            <person name="Ho S."/>
            <person name="Lorente-Galdos B."/>
            <person name="Quilez J."/>
            <person name="Marques-Bonet T."/>
            <person name="Raney B.J."/>
            <person name="Ingham P.W."/>
            <person name="Tay A."/>
            <person name="Hillier L.W."/>
            <person name="Minx P."/>
            <person name="Boehm T."/>
            <person name="Wilson R.K."/>
            <person name="Brenner S."/>
            <person name="Warren W.C."/>
        </authorList>
    </citation>
    <scope>NUCLEOTIDE SEQUENCE [LARGE SCALE GENOMIC DNA]</scope>
</reference>
<reference evidence="10" key="1">
    <citation type="journal article" date="2006" name="Science">
        <title>Ancient noncoding elements conserved in the human genome.</title>
        <authorList>
            <person name="Venkatesh B."/>
            <person name="Kirkness E.F."/>
            <person name="Loh Y.H."/>
            <person name="Halpern A.L."/>
            <person name="Lee A.P."/>
            <person name="Johnson J."/>
            <person name="Dandona N."/>
            <person name="Viswanathan L.D."/>
            <person name="Tay A."/>
            <person name="Venter J.C."/>
            <person name="Strausberg R.L."/>
            <person name="Brenner S."/>
        </authorList>
    </citation>
    <scope>NUCLEOTIDE SEQUENCE [LARGE SCALE GENOMIC DNA]</scope>
</reference>
<evidence type="ECO:0000313" key="9">
    <source>
        <dbReference type="Ensembl" id="ENSCMIP00000035464.1"/>
    </source>
</evidence>
<keyword evidence="4" id="KW-0472">Membrane</keyword>
<dbReference type="InterPro" id="IPR013783">
    <property type="entry name" value="Ig-like_fold"/>
</dbReference>
<evidence type="ECO:0000256" key="4">
    <source>
        <dbReference type="ARBA" id="ARBA00023136"/>
    </source>
</evidence>
<dbReference type="InParanoid" id="A0A4W3IXU8"/>
<dbReference type="GeneTree" id="ENSGT00970000195704"/>
<keyword evidence="10" id="KW-1185">Reference proteome</keyword>
<dbReference type="InterPro" id="IPR003599">
    <property type="entry name" value="Ig_sub"/>
</dbReference>